<evidence type="ECO:0000313" key="2">
    <source>
        <dbReference type="EMBL" id="RSH90721.1"/>
    </source>
</evidence>
<accession>A0A427YI16</accession>
<evidence type="ECO:0000256" key="1">
    <source>
        <dbReference type="SAM" id="MobiDB-lite"/>
    </source>
</evidence>
<sequence length="208" mass="21989">MTDIYTISAGPAPLGTPTERPPTLQSKDRPINFHTMSGASTPSLASMSSASTFGSISRPIPRPAMLNLTRNVLESMMSDMKLRSADVSSYMSAFRDGASTTPVDQSMALPTFECKAMRPESNAAVNEILLDVSDLHSRAEKGDLTSADCPALTGAEMISGRLLLADDSRTETLLLSLAARKISENSKLQQAIELATMASSEGDGGSEA</sequence>
<reference evidence="2 3" key="1">
    <citation type="submission" date="2018-11" db="EMBL/GenBank/DDBJ databases">
        <title>Genome sequence of Saitozyma podzolica DSM 27192.</title>
        <authorList>
            <person name="Aliyu H."/>
            <person name="Gorte O."/>
            <person name="Ochsenreither K."/>
        </authorList>
    </citation>
    <scope>NUCLEOTIDE SEQUENCE [LARGE SCALE GENOMIC DNA]</scope>
    <source>
        <strain evidence="2 3">DSM 27192</strain>
    </source>
</reference>
<protein>
    <submittedName>
        <fullName evidence="2">Uncharacterized protein</fullName>
    </submittedName>
</protein>
<feature type="region of interest" description="Disordered" evidence="1">
    <location>
        <begin position="1"/>
        <end position="56"/>
    </location>
</feature>
<proteinExistence type="predicted"/>
<organism evidence="2 3">
    <name type="scientific">Saitozyma podzolica</name>
    <dbReference type="NCBI Taxonomy" id="1890683"/>
    <lineage>
        <taxon>Eukaryota</taxon>
        <taxon>Fungi</taxon>
        <taxon>Dikarya</taxon>
        <taxon>Basidiomycota</taxon>
        <taxon>Agaricomycotina</taxon>
        <taxon>Tremellomycetes</taxon>
        <taxon>Tremellales</taxon>
        <taxon>Trimorphomycetaceae</taxon>
        <taxon>Saitozyma</taxon>
    </lineage>
</organism>
<dbReference type="AlphaFoldDB" id="A0A427YI16"/>
<gene>
    <name evidence="2" type="ORF">EHS25_009896</name>
</gene>
<feature type="compositionally biased region" description="Low complexity" evidence="1">
    <location>
        <begin position="37"/>
        <end position="56"/>
    </location>
</feature>
<dbReference type="OrthoDB" id="10427392at2759"/>
<dbReference type="EMBL" id="RSCD01000009">
    <property type="protein sequence ID" value="RSH90721.1"/>
    <property type="molecule type" value="Genomic_DNA"/>
</dbReference>
<comment type="caution">
    <text evidence="2">The sequence shown here is derived from an EMBL/GenBank/DDBJ whole genome shotgun (WGS) entry which is preliminary data.</text>
</comment>
<keyword evidence="3" id="KW-1185">Reference proteome</keyword>
<name>A0A427YI16_9TREE</name>
<evidence type="ECO:0000313" key="3">
    <source>
        <dbReference type="Proteomes" id="UP000279259"/>
    </source>
</evidence>
<dbReference type="Proteomes" id="UP000279259">
    <property type="component" value="Unassembled WGS sequence"/>
</dbReference>